<dbReference type="InterPro" id="IPR001054">
    <property type="entry name" value="A/G_cyclase"/>
</dbReference>
<evidence type="ECO:0000256" key="8">
    <source>
        <dbReference type="ARBA" id="ARBA00022842"/>
    </source>
</evidence>
<keyword evidence="6" id="KW-0547">Nucleotide-binding</keyword>
<dbReference type="GO" id="GO:0007193">
    <property type="term" value="P:adenylate cyclase-inhibiting G protein-coupled receptor signaling pathway"/>
    <property type="evidence" value="ECO:0007669"/>
    <property type="project" value="TreeGrafter"/>
</dbReference>
<evidence type="ECO:0000256" key="4">
    <source>
        <dbReference type="ARBA" id="ARBA00022692"/>
    </source>
</evidence>
<evidence type="ECO:0000259" key="12">
    <source>
        <dbReference type="PROSITE" id="PS50125"/>
    </source>
</evidence>
<dbReference type="PROSITE" id="PS50125">
    <property type="entry name" value="GUANYLATE_CYCLASE_2"/>
    <property type="match status" value="1"/>
</dbReference>
<reference evidence="13 14" key="1">
    <citation type="journal article" date="2019" name="Sci. Rep.">
        <title>Orb-weaving spider Araneus ventricosus genome elucidates the spidroin gene catalogue.</title>
        <authorList>
            <person name="Kono N."/>
            <person name="Nakamura H."/>
            <person name="Ohtoshi R."/>
            <person name="Moran D.A.P."/>
            <person name="Shinohara A."/>
            <person name="Yoshida Y."/>
            <person name="Fujiwara M."/>
            <person name="Mori M."/>
            <person name="Tomita M."/>
            <person name="Arakawa K."/>
        </authorList>
    </citation>
    <scope>NUCLEOTIDE SEQUENCE [LARGE SCALE GENOMIC DNA]</scope>
</reference>
<name>A0A4Y2IT11_ARAVE</name>
<dbReference type="PANTHER" id="PTHR45627:SF12">
    <property type="entry name" value="ADENYLATE CYCLASE TYPE 2"/>
    <property type="match status" value="1"/>
</dbReference>
<keyword evidence="7" id="KW-0067">ATP-binding</keyword>
<protein>
    <recommendedName>
        <fullName evidence="3">adenylate cyclase</fullName>
        <ecNumber evidence="3">4.6.1.1</ecNumber>
    </recommendedName>
</protein>
<evidence type="ECO:0000256" key="7">
    <source>
        <dbReference type="ARBA" id="ARBA00022840"/>
    </source>
</evidence>
<dbReference type="GO" id="GO:0004016">
    <property type="term" value="F:adenylate cyclase activity"/>
    <property type="evidence" value="ECO:0007669"/>
    <property type="project" value="UniProtKB-EC"/>
</dbReference>
<dbReference type="GO" id="GO:0005886">
    <property type="term" value="C:plasma membrane"/>
    <property type="evidence" value="ECO:0007669"/>
    <property type="project" value="TreeGrafter"/>
</dbReference>
<comment type="caution">
    <text evidence="13">The sequence shown here is derived from an EMBL/GenBank/DDBJ whole genome shotgun (WGS) entry which is preliminary data.</text>
</comment>
<keyword evidence="5" id="KW-0479">Metal-binding</keyword>
<keyword evidence="8" id="KW-0460">Magnesium</keyword>
<comment type="subcellular location">
    <subcellularLocation>
        <location evidence="2">Membrane</location>
        <topology evidence="2">Multi-pass membrane protein</topology>
    </subcellularLocation>
</comment>
<dbReference type="GO" id="GO:0046872">
    <property type="term" value="F:metal ion binding"/>
    <property type="evidence" value="ECO:0007669"/>
    <property type="project" value="UniProtKB-KW"/>
</dbReference>
<dbReference type="OrthoDB" id="6435111at2759"/>
<evidence type="ECO:0000256" key="11">
    <source>
        <dbReference type="ARBA" id="ARBA00023239"/>
    </source>
</evidence>
<accession>A0A4Y2IT11</accession>
<dbReference type="Pfam" id="PF00211">
    <property type="entry name" value="Guanylate_cyc"/>
    <property type="match status" value="1"/>
</dbReference>
<dbReference type="Gene3D" id="3.30.70.1230">
    <property type="entry name" value="Nucleotide cyclase"/>
    <property type="match status" value="1"/>
</dbReference>
<comment type="catalytic activity">
    <reaction evidence="1">
        <text>ATP = 3',5'-cyclic AMP + diphosphate</text>
        <dbReference type="Rhea" id="RHEA:15389"/>
        <dbReference type="ChEBI" id="CHEBI:30616"/>
        <dbReference type="ChEBI" id="CHEBI:33019"/>
        <dbReference type="ChEBI" id="CHEBI:58165"/>
        <dbReference type="EC" id="4.6.1.1"/>
    </reaction>
</comment>
<organism evidence="13 14">
    <name type="scientific">Araneus ventricosus</name>
    <name type="common">Orbweaver spider</name>
    <name type="synonym">Epeira ventricosa</name>
    <dbReference type="NCBI Taxonomy" id="182803"/>
    <lineage>
        <taxon>Eukaryota</taxon>
        <taxon>Metazoa</taxon>
        <taxon>Ecdysozoa</taxon>
        <taxon>Arthropoda</taxon>
        <taxon>Chelicerata</taxon>
        <taxon>Arachnida</taxon>
        <taxon>Araneae</taxon>
        <taxon>Araneomorphae</taxon>
        <taxon>Entelegynae</taxon>
        <taxon>Araneoidea</taxon>
        <taxon>Araneidae</taxon>
        <taxon>Araneus</taxon>
    </lineage>
</organism>
<evidence type="ECO:0000313" key="14">
    <source>
        <dbReference type="Proteomes" id="UP000499080"/>
    </source>
</evidence>
<evidence type="ECO:0000256" key="9">
    <source>
        <dbReference type="ARBA" id="ARBA00022989"/>
    </source>
</evidence>
<dbReference type="GO" id="GO:0007189">
    <property type="term" value="P:adenylate cyclase-activating G protein-coupled receptor signaling pathway"/>
    <property type="evidence" value="ECO:0007669"/>
    <property type="project" value="TreeGrafter"/>
</dbReference>
<dbReference type="PANTHER" id="PTHR45627">
    <property type="entry name" value="ADENYLATE CYCLASE TYPE 1"/>
    <property type="match status" value="1"/>
</dbReference>
<dbReference type="AlphaFoldDB" id="A0A4Y2IT11"/>
<feature type="domain" description="Guanylate cyclase" evidence="12">
    <location>
        <begin position="76"/>
        <end position="120"/>
    </location>
</feature>
<sequence>MPRCVGMELHANPLPLGLAGLSSGLEQLLLSVIPAYIAAEVKRSIMLKMADACQSANSHSKQRFHELYVQRHNNVSILYADIVNFTPLSEQLSASDLVKTLNELFGRFDQIAQVRNFVEVLWNQ</sequence>
<evidence type="ECO:0000256" key="1">
    <source>
        <dbReference type="ARBA" id="ARBA00001593"/>
    </source>
</evidence>
<keyword evidence="4" id="KW-0812">Transmembrane</keyword>
<dbReference type="EC" id="4.6.1.1" evidence="3"/>
<dbReference type="GO" id="GO:0005524">
    <property type="term" value="F:ATP binding"/>
    <property type="evidence" value="ECO:0007669"/>
    <property type="project" value="UniProtKB-KW"/>
</dbReference>
<keyword evidence="10" id="KW-0472">Membrane</keyword>
<gene>
    <name evidence="13" type="primary">Ac76E_4</name>
    <name evidence="13" type="ORF">AVEN_258814_1</name>
</gene>
<proteinExistence type="predicted"/>
<evidence type="ECO:0000256" key="5">
    <source>
        <dbReference type="ARBA" id="ARBA00022723"/>
    </source>
</evidence>
<evidence type="ECO:0000313" key="13">
    <source>
        <dbReference type="EMBL" id="GBM80775.1"/>
    </source>
</evidence>
<dbReference type="InterPro" id="IPR029787">
    <property type="entry name" value="Nucleotide_cyclase"/>
</dbReference>
<evidence type="ECO:0000256" key="2">
    <source>
        <dbReference type="ARBA" id="ARBA00004141"/>
    </source>
</evidence>
<evidence type="ECO:0000256" key="6">
    <source>
        <dbReference type="ARBA" id="ARBA00022741"/>
    </source>
</evidence>
<evidence type="ECO:0000256" key="3">
    <source>
        <dbReference type="ARBA" id="ARBA00012201"/>
    </source>
</evidence>
<dbReference type="GO" id="GO:0035556">
    <property type="term" value="P:intracellular signal transduction"/>
    <property type="evidence" value="ECO:0007669"/>
    <property type="project" value="InterPro"/>
</dbReference>
<keyword evidence="14" id="KW-1185">Reference proteome</keyword>
<keyword evidence="9" id="KW-1133">Transmembrane helix</keyword>
<dbReference type="GO" id="GO:0006171">
    <property type="term" value="P:cAMP biosynthetic process"/>
    <property type="evidence" value="ECO:0007669"/>
    <property type="project" value="TreeGrafter"/>
</dbReference>
<keyword evidence="11" id="KW-0456">Lyase</keyword>
<evidence type="ECO:0000256" key="10">
    <source>
        <dbReference type="ARBA" id="ARBA00023136"/>
    </source>
</evidence>
<dbReference type="EMBL" id="BGPR01002903">
    <property type="protein sequence ID" value="GBM80775.1"/>
    <property type="molecule type" value="Genomic_DNA"/>
</dbReference>
<dbReference type="SUPFAM" id="SSF55073">
    <property type="entry name" value="Nucleotide cyclase"/>
    <property type="match status" value="1"/>
</dbReference>
<dbReference type="Proteomes" id="UP000499080">
    <property type="component" value="Unassembled WGS sequence"/>
</dbReference>